<dbReference type="Pfam" id="PF03266">
    <property type="entry name" value="NTPase_1"/>
    <property type="match status" value="1"/>
</dbReference>
<dbReference type="EMBL" id="FNCZ01000001">
    <property type="protein sequence ID" value="SDG96223.1"/>
    <property type="molecule type" value="Genomic_DNA"/>
</dbReference>
<organism evidence="1 2">
    <name type="scientific">Winogradskyella thalassocola</name>
    <dbReference type="NCBI Taxonomy" id="262004"/>
    <lineage>
        <taxon>Bacteria</taxon>
        <taxon>Pseudomonadati</taxon>
        <taxon>Bacteroidota</taxon>
        <taxon>Flavobacteriia</taxon>
        <taxon>Flavobacteriales</taxon>
        <taxon>Flavobacteriaceae</taxon>
        <taxon>Winogradskyella</taxon>
    </lineage>
</organism>
<reference evidence="2" key="1">
    <citation type="submission" date="2016-10" db="EMBL/GenBank/DDBJ databases">
        <authorList>
            <person name="Varghese N."/>
            <person name="Submissions S."/>
        </authorList>
    </citation>
    <scope>NUCLEOTIDE SEQUENCE [LARGE SCALE GENOMIC DNA]</scope>
    <source>
        <strain evidence="2">DSM 15363</strain>
    </source>
</reference>
<dbReference type="Proteomes" id="UP000199492">
    <property type="component" value="Unassembled WGS sequence"/>
</dbReference>
<dbReference type="Gene3D" id="3.40.50.300">
    <property type="entry name" value="P-loop containing nucleotide triphosphate hydrolases"/>
    <property type="match status" value="1"/>
</dbReference>
<dbReference type="STRING" id="262004.SAMN04489796_1011042"/>
<evidence type="ECO:0000313" key="2">
    <source>
        <dbReference type="Proteomes" id="UP000199492"/>
    </source>
</evidence>
<dbReference type="AlphaFoldDB" id="A0A1G7YI93"/>
<accession>A0A1G7YI93</accession>
<protein>
    <submittedName>
        <fullName evidence="1">NTPase</fullName>
    </submittedName>
</protein>
<dbReference type="OrthoDB" id="9788394at2"/>
<sequence length="161" mass="18663">MIYILRGDIRTGKTTALLEWCKNRDDVDGVLCPDNAEGKRYFLEVKSKSEFELETELETEAIIEIGYFKFLKSAFEKANAYLQSVALKNESKYLIIDELGKLELKGEGLHLSVERLIPNYETNENKHLILVVRDYLLEAVLTHYSIEKYRILTKVNLETLN</sequence>
<dbReference type="RefSeq" id="WP_092466492.1">
    <property type="nucleotide sequence ID" value="NZ_FNCZ01000001.1"/>
</dbReference>
<gene>
    <name evidence="1" type="ORF">SAMN04489796_1011042</name>
</gene>
<dbReference type="GO" id="GO:0017111">
    <property type="term" value="F:ribonucleoside triphosphate phosphatase activity"/>
    <property type="evidence" value="ECO:0007669"/>
    <property type="project" value="InterPro"/>
</dbReference>
<name>A0A1G7YI93_9FLAO</name>
<dbReference type="InterPro" id="IPR027417">
    <property type="entry name" value="P-loop_NTPase"/>
</dbReference>
<evidence type="ECO:0000313" key="1">
    <source>
        <dbReference type="EMBL" id="SDG96223.1"/>
    </source>
</evidence>
<proteinExistence type="predicted"/>
<keyword evidence="2" id="KW-1185">Reference proteome</keyword>
<dbReference type="InterPro" id="IPR004948">
    <property type="entry name" value="Nuc-triphosphatase_THEP1"/>
</dbReference>